<reference evidence="2 3" key="1">
    <citation type="submission" date="2022-10" db="EMBL/GenBank/DDBJ databases">
        <authorList>
            <person name="Xie J."/>
            <person name="Shen N."/>
        </authorList>
    </citation>
    <scope>NUCLEOTIDE SEQUENCE [LARGE SCALE GENOMIC DNA]</scope>
    <source>
        <strain evidence="2 3">DSM 41681</strain>
    </source>
</reference>
<organism evidence="2 3">
    <name type="scientific">Streptomyces kunmingensis</name>
    <dbReference type="NCBI Taxonomy" id="68225"/>
    <lineage>
        <taxon>Bacteria</taxon>
        <taxon>Bacillati</taxon>
        <taxon>Actinomycetota</taxon>
        <taxon>Actinomycetes</taxon>
        <taxon>Kitasatosporales</taxon>
        <taxon>Streptomycetaceae</taxon>
        <taxon>Streptomyces</taxon>
    </lineage>
</organism>
<evidence type="ECO:0000313" key="3">
    <source>
        <dbReference type="Proteomes" id="UP001352223"/>
    </source>
</evidence>
<evidence type="ECO:0000259" key="1">
    <source>
        <dbReference type="Pfam" id="PF04149"/>
    </source>
</evidence>
<proteinExistence type="predicted"/>
<dbReference type="Proteomes" id="UP001352223">
    <property type="component" value="Unassembled WGS sequence"/>
</dbReference>
<dbReference type="Pfam" id="PF04149">
    <property type="entry name" value="DUF397"/>
    <property type="match status" value="1"/>
</dbReference>
<protein>
    <submittedName>
        <fullName evidence="2">DUF397 domain-containing protein</fullName>
    </submittedName>
</protein>
<gene>
    <name evidence="2" type="ORF">OKJ48_41265</name>
</gene>
<accession>A0ABU6CQI5</accession>
<name>A0ABU6CQI5_9ACTN</name>
<keyword evidence="3" id="KW-1185">Reference proteome</keyword>
<dbReference type="EMBL" id="JAOZYB010000365">
    <property type="protein sequence ID" value="MEB3966615.1"/>
    <property type="molecule type" value="Genomic_DNA"/>
</dbReference>
<sequence>MAELKWVRSTYSEASANNCVEVALPTPHLVAVRDSKDPGLPHATVTRSAWAAFALAVGGGSLAPSA</sequence>
<comment type="caution">
    <text evidence="2">The sequence shown here is derived from an EMBL/GenBank/DDBJ whole genome shotgun (WGS) entry which is preliminary data.</text>
</comment>
<dbReference type="RefSeq" id="WP_324776071.1">
    <property type="nucleotide sequence ID" value="NZ_BAAATS010000030.1"/>
</dbReference>
<evidence type="ECO:0000313" key="2">
    <source>
        <dbReference type="EMBL" id="MEB3966615.1"/>
    </source>
</evidence>
<feature type="domain" description="DUF397" evidence="1">
    <location>
        <begin position="4"/>
        <end position="57"/>
    </location>
</feature>
<dbReference type="InterPro" id="IPR007278">
    <property type="entry name" value="DUF397"/>
</dbReference>